<evidence type="ECO:0000313" key="2">
    <source>
        <dbReference type="Proteomes" id="UP000828048"/>
    </source>
</evidence>
<comment type="caution">
    <text evidence="1">The sequence shown here is derived from an EMBL/GenBank/DDBJ whole genome shotgun (WGS) entry which is preliminary data.</text>
</comment>
<sequence>MIATLSRKCDLIASNQASPEKEHEESSLGPPKSPFSTSNSMQTRYTKLHGKSVLLKGNTQPRVEQVSSKQLGKFLHQTKQGFMAQLCSMVVEEDSDIEPPSQPRKLADSSSSFTPFNAGLKPIVVCGNPPTFVSAPGRRRSEVRKRWKK</sequence>
<accession>A0ACB7Y7E4</accession>
<keyword evidence="2" id="KW-1185">Reference proteome</keyword>
<proteinExistence type="predicted"/>
<dbReference type="EMBL" id="CM037157">
    <property type="protein sequence ID" value="KAH7849236.1"/>
    <property type="molecule type" value="Genomic_DNA"/>
</dbReference>
<gene>
    <name evidence="1" type="ORF">Vadar_015004</name>
</gene>
<dbReference type="Proteomes" id="UP000828048">
    <property type="component" value="Chromosome 7"/>
</dbReference>
<evidence type="ECO:0000313" key="1">
    <source>
        <dbReference type="EMBL" id="KAH7849236.1"/>
    </source>
</evidence>
<protein>
    <submittedName>
        <fullName evidence="1">Uncharacterized protein</fullName>
    </submittedName>
</protein>
<reference evidence="1 2" key="1">
    <citation type="journal article" date="2021" name="Hortic Res">
        <title>High-quality reference genome and annotation aids understanding of berry development for evergreen blueberry (Vaccinium darrowii).</title>
        <authorList>
            <person name="Yu J."/>
            <person name="Hulse-Kemp A.M."/>
            <person name="Babiker E."/>
            <person name="Staton M."/>
        </authorList>
    </citation>
    <scope>NUCLEOTIDE SEQUENCE [LARGE SCALE GENOMIC DNA]</scope>
    <source>
        <strain evidence="2">cv. NJ 8807/NJ 8810</strain>
        <tissue evidence="1">Young leaf</tissue>
    </source>
</reference>
<name>A0ACB7Y7E4_9ERIC</name>
<organism evidence="1 2">
    <name type="scientific">Vaccinium darrowii</name>
    <dbReference type="NCBI Taxonomy" id="229202"/>
    <lineage>
        <taxon>Eukaryota</taxon>
        <taxon>Viridiplantae</taxon>
        <taxon>Streptophyta</taxon>
        <taxon>Embryophyta</taxon>
        <taxon>Tracheophyta</taxon>
        <taxon>Spermatophyta</taxon>
        <taxon>Magnoliopsida</taxon>
        <taxon>eudicotyledons</taxon>
        <taxon>Gunneridae</taxon>
        <taxon>Pentapetalae</taxon>
        <taxon>asterids</taxon>
        <taxon>Ericales</taxon>
        <taxon>Ericaceae</taxon>
        <taxon>Vaccinioideae</taxon>
        <taxon>Vaccinieae</taxon>
        <taxon>Vaccinium</taxon>
    </lineage>
</organism>